<name>A0A8K0SHI5_9HYPO</name>
<dbReference type="GO" id="GO:0005975">
    <property type="term" value="P:carbohydrate metabolic process"/>
    <property type="evidence" value="ECO:0007669"/>
    <property type="project" value="InterPro"/>
</dbReference>
<dbReference type="CDD" id="cd03143">
    <property type="entry name" value="A4_beta-galactosidase_middle_domain"/>
    <property type="match status" value="1"/>
</dbReference>
<evidence type="ECO:0000313" key="4">
    <source>
        <dbReference type="Proteomes" id="UP000813444"/>
    </source>
</evidence>
<dbReference type="InterPro" id="IPR013738">
    <property type="entry name" value="Beta_galactosidase_Trimer"/>
</dbReference>
<dbReference type="Gene3D" id="3.20.20.80">
    <property type="entry name" value="Glycosidases"/>
    <property type="match status" value="1"/>
</dbReference>
<dbReference type="Pfam" id="PF08532">
    <property type="entry name" value="Glyco_hydro_42M"/>
    <property type="match status" value="1"/>
</dbReference>
<feature type="chain" id="PRO_5035453348" evidence="1">
    <location>
        <begin position="22"/>
        <end position="676"/>
    </location>
</feature>
<comment type="caution">
    <text evidence="3">The sequence shown here is derived from an EMBL/GenBank/DDBJ whole genome shotgun (WGS) entry which is preliminary data.</text>
</comment>
<keyword evidence="1" id="KW-0732">Signal</keyword>
<accession>A0A8K0SHI5</accession>
<sequence>MHTYKLVQGLAGLGLISVCQAKWWESPFRMFQTNLRTIDIDMDVNATADYILQHGAGAWLQSIGGIIANYPTELEFQMRNPYLDQRPSGDLVQDTMDAAQAREIRLLGRMDFSKVHRDIGERHPEWLYVSPNQTWQNHTGNLLSVCPSGDYYQERIFDILEEVISWYPDLAGFFVNWAGFNENDYFRNYWGVCHCSSCQRRWRDHAGDVELPDGPWNSTYAEWKLFSDGIINEWTVQVRDFIAEHLPEAGLILGTGADITFHESNNALGRDMWHHATSETVSRFKSQKPTTPVLVNAASFLDHAYRINGEETNNFVQYHLQAISRGANPSTYIIGYPGRIPWPGLEEAAEIMRFHKQWQEVYTGLRPIAKTGLVLPRSAQRENSTEYEQSLNEYQGIYKTLQETHIPFDVIAQQNIGTTELERYEVIILPDLGQLLPEDAQDLDDWVEAGGRLVVTGEIGVDDDGTPQLQSLPAERRLEFHNDPRDLWSTYIAPQQNRTEEDDSTSYLYRKLGFAPFAPPEFIFGNRQIDDEPGAGVNTYGSGKAALIPFPVGRSYREVGLSIFRDFLNLVLDEVVAQEPVEVSIAEQVEVTLNVNRNNETVIHLVNMSGQRRMNFGAYLPIPAGSIRVLRGTEGVTARSLRGNMTLDVEDGVIKLPGLDLFDVIVITGLEQVDQN</sequence>
<dbReference type="GO" id="GO:0004565">
    <property type="term" value="F:beta-galactosidase activity"/>
    <property type="evidence" value="ECO:0007669"/>
    <property type="project" value="InterPro"/>
</dbReference>
<dbReference type="Proteomes" id="UP000813444">
    <property type="component" value="Unassembled WGS sequence"/>
</dbReference>
<feature type="domain" description="Beta-galactosidase trimerisation" evidence="2">
    <location>
        <begin position="383"/>
        <end position="463"/>
    </location>
</feature>
<dbReference type="SUPFAM" id="SSF52317">
    <property type="entry name" value="Class I glutamine amidotransferase-like"/>
    <property type="match status" value="1"/>
</dbReference>
<dbReference type="InterPro" id="IPR017853">
    <property type="entry name" value="GH"/>
</dbReference>
<dbReference type="Gene3D" id="3.40.50.880">
    <property type="match status" value="1"/>
</dbReference>
<keyword evidence="4" id="KW-1185">Reference proteome</keyword>
<feature type="signal peptide" evidence="1">
    <location>
        <begin position="1"/>
        <end position="21"/>
    </location>
</feature>
<evidence type="ECO:0000313" key="3">
    <source>
        <dbReference type="EMBL" id="KAH7309549.1"/>
    </source>
</evidence>
<dbReference type="OrthoDB" id="3337653at2759"/>
<dbReference type="Pfam" id="PF14871">
    <property type="entry name" value="GHL6"/>
    <property type="match status" value="1"/>
</dbReference>
<evidence type="ECO:0000259" key="2">
    <source>
        <dbReference type="Pfam" id="PF08532"/>
    </source>
</evidence>
<dbReference type="EMBL" id="JAGPNK010000013">
    <property type="protein sequence ID" value="KAH7309549.1"/>
    <property type="molecule type" value="Genomic_DNA"/>
</dbReference>
<reference evidence="3" key="1">
    <citation type="journal article" date="2021" name="Nat. Commun.">
        <title>Genetic determinants of endophytism in the Arabidopsis root mycobiome.</title>
        <authorList>
            <person name="Mesny F."/>
            <person name="Miyauchi S."/>
            <person name="Thiergart T."/>
            <person name="Pickel B."/>
            <person name="Atanasova L."/>
            <person name="Karlsson M."/>
            <person name="Huettel B."/>
            <person name="Barry K.W."/>
            <person name="Haridas S."/>
            <person name="Chen C."/>
            <person name="Bauer D."/>
            <person name="Andreopoulos W."/>
            <person name="Pangilinan J."/>
            <person name="LaButti K."/>
            <person name="Riley R."/>
            <person name="Lipzen A."/>
            <person name="Clum A."/>
            <person name="Drula E."/>
            <person name="Henrissat B."/>
            <person name="Kohler A."/>
            <person name="Grigoriev I.V."/>
            <person name="Martin F.M."/>
            <person name="Hacquard S."/>
        </authorList>
    </citation>
    <scope>NUCLEOTIDE SEQUENCE</scope>
    <source>
        <strain evidence="3">MPI-CAGE-CH-0235</strain>
    </source>
</reference>
<dbReference type="AlphaFoldDB" id="A0A8K0SHI5"/>
<protein>
    <submittedName>
        <fullName evidence="3">Glycosyl hydrolase 6-domain-containing protein</fullName>
    </submittedName>
</protein>
<dbReference type="InterPro" id="IPR029062">
    <property type="entry name" value="Class_I_gatase-like"/>
</dbReference>
<dbReference type="SUPFAM" id="SSF51445">
    <property type="entry name" value="(Trans)glycosidases"/>
    <property type="match status" value="1"/>
</dbReference>
<dbReference type="InterPro" id="IPR028212">
    <property type="entry name" value="GHL6"/>
</dbReference>
<gene>
    <name evidence="3" type="ORF">B0I35DRAFT_482309</name>
</gene>
<keyword evidence="3" id="KW-0378">Hydrolase</keyword>
<organism evidence="3 4">
    <name type="scientific">Stachybotrys elegans</name>
    <dbReference type="NCBI Taxonomy" id="80388"/>
    <lineage>
        <taxon>Eukaryota</taxon>
        <taxon>Fungi</taxon>
        <taxon>Dikarya</taxon>
        <taxon>Ascomycota</taxon>
        <taxon>Pezizomycotina</taxon>
        <taxon>Sordariomycetes</taxon>
        <taxon>Hypocreomycetidae</taxon>
        <taxon>Hypocreales</taxon>
        <taxon>Stachybotryaceae</taxon>
        <taxon>Stachybotrys</taxon>
    </lineage>
</organism>
<proteinExistence type="predicted"/>
<evidence type="ECO:0000256" key="1">
    <source>
        <dbReference type="SAM" id="SignalP"/>
    </source>
</evidence>